<sequence>MHIAVAKYSLKLCHISGIYLVRTNFVNHSQILSLGNEQVSGHTTEDTLP</sequence>
<dbReference type="Proteomes" id="UP000199417">
    <property type="component" value="Unassembled WGS sequence"/>
</dbReference>
<dbReference type="EMBL" id="FNAB01000003">
    <property type="protein sequence ID" value="SDD17276.1"/>
    <property type="molecule type" value="Genomic_DNA"/>
</dbReference>
<evidence type="ECO:0000313" key="1">
    <source>
        <dbReference type="EMBL" id="SDD17276.1"/>
    </source>
</evidence>
<reference evidence="1 2" key="1">
    <citation type="submission" date="2016-10" db="EMBL/GenBank/DDBJ databases">
        <authorList>
            <person name="de Groot N.N."/>
        </authorList>
    </citation>
    <scope>NUCLEOTIDE SEQUENCE [LARGE SCALE GENOMIC DNA]</scope>
    <source>
        <strain evidence="1 2">JCM 11308</strain>
    </source>
</reference>
<dbReference type="AlphaFoldDB" id="A0A1G6SMC3"/>
<accession>A0A1G6SMC3</accession>
<gene>
    <name evidence="1" type="ORF">SAMN05444580_103172</name>
</gene>
<name>A0A1G6SMC3_9NOCA</name>
<evidence type="ECO:0000313" key="2">
    <source>
        <dbReference type="Proteomes" id="UP000199417"/>
    </source>
</evidence>
<protein>
    <submittedName>
        <fullName evidence="1">Uncharacterized protein</fullName>
    </submittedName>
</protein>
<proteinExistence type="predicted"/>
<keyword evidence="2" id="KW-1185">Reference proteome</keyword>
<organism evidence="1 2">
    <name type="scientific">Rhodococcus tukisamuensis</name>
    <dbReference type="NCBI Taxonomy" id="168276"/>
    <lineage>
        <taxon>Bacteria</taxon>
        <taxon>Bacillati</taxon>
        <taxon>Actinomycetota</taxon>
        <taxon>Actinomycetes</taxon>
        <taxon>Mycobacteriales</taxon>
        <taxon>Nocardiaceae</taxon>
        <taxon>Rhodococcus</taxon>
    </lineage>
</organism>